<dbReference type="InterPro" id="IPR008979">
    <property type="entry name" value="Galactose-bd-like_sf"/>
</dbReference>
<dbReference type="Gene3D" id="2.60.40.1180">
    <property type="entry name" value="Golgi alpha-mannosidase II"/>
    <property type="match status" value="1"/>
</dbReference>
<dbReference type="Gene3D" id="2.70.98.50">
    <property type="entry name" value="putative glycoside hydrolase family protein from bacillus halodurans"/>
    <property type="match status" value="1"/>
</dbReference>
<dbReference type="InterPro" id="IPR000421">
    <property type="entry name" value="FA58C"/>
</dbReference>
<dbReference type="Pfam" id="PF14498">
    <property type="entry name" value="Glyco_hyd_65N_2"/>
    <property type="match status" value="1"/>
</dbReference>
<feature type="domain" description="F5/8 type C" evidence="3">
    <location>
        <begin position="817"/>
        <end position="955"/>
    </location>
</feature>
<feature type="chain" id="PRO_5046439136" evidence="2">
    <location>
        <begin position="26"/>
        <end position="1219"/>
    </location>
</feature>
<evidence type="ECO:0000256" key="1">
    <source>
        <dbReference type="SAM" id="MobiDB-lite"/>
    </source>
</evidence>
<keyword evidence="2" id="KW-0732">Signal</keyword>
<reference evidence="5" key="1">
    <citation type="journal article" date="2019" name="Int. J. Syst. Evol. Microbiol.">
        <title>The Global Catalogue of Microorganisms (GCM) 10K type strain sequencing project: providing services to taxonomists for standard genome sequencing and annotation.</title>
        <authorList>
            <consortium name="The Broad Institute Genomics Platform"/>
            <consortium name="The Broad Institute Genome Sequencing Center for Infectious Disease"/>
            <person name="Wu L."/>
            <person name="Ma J."/>
        </authorList>
    </citation>
    <scope>NUCLEOTIDE SEQUENCE [LARGE SCALE GENOMIC DNA]</scope>
    <source>
        <strain evidence="5">CGMCC 1.18578</strain>
    </source>
</reference>
<organism evidence="4 5">
    <name type="scientific">Cohnella yongneupensis</name>
    <dbReference type="NCBI Taxonomy" id="425006"/>
    <lineage>
        <taxon>Bacteria</taxon>
        <taxon>Bacillati</taxon>
        <taxon>Bacillota</taxon>
        <taxon>Bacilli</taxon>
        <taxon>Bacillales</taxon>
        <taxon>Paenibacillaceae</taxon>
        <taxon>Cohnella</taxon>
    </lineage>
</organism>
<dbReference type="InterPro" id="IPR012341">
    <property type="entry name" value="6hp_glycosidase-like_sf"/>
</dbReference>
<dbReference type="InterPro" id="IPR013780">
    <property type="entry name" value="Glyco_hydro_b"/>
</dbReference>
<name>A0ABW0QVT7_9BACL</name>
<dbReference type="PROSITE" id="PS50022">
    <property type="entry name" value="FA58C_3"/>
    <property type="match status" value="3"/>
</dbReference>
<dbReference type="InterPro" id="IPR054363">
    <property type="entry name" value="GH95_cat"/>
</dbReference>
<dbReference type="InterPro" id="IPR008928">
    <property type="entry name" value="6-hairpin_glycosidase_sf"/>
</dbReference>
<sequence length="1219" mass="130854">MVKGKSLKLICSALLVATAALSAVAVGSTVTPKTASAANYNPQRIGLSYSYPTTYSDWANAFLAGNGKMGIMVFGNPLNDTIVYNDRGFNLAKSKDRTFNQISAADLNSIKNNAAAGNFAAANQLAASAPGWSDGGEGNRHPGYEMLINIPASGTVTNYSRTTDFRTGEITVNWTDNRGTWQRKSFVSRQDDVIVQYLPKPTNGTITASIQLSTDPGMAFPAGMTFTNASATDYLNMRVNYPSNTNGAGYEGVTRVITSGGTKSMNGNVLNITGADSVMLLTRTAKYYSDSANQWNQKKLQSQLAAISTDYNTLLNGQKATHQTIYDRVKLDLNASAADRAKSNEELLAMQKASSTPVKALWERVFDSGRYYYLSSSSSQTPPDLLGIWTGDCNAGWGGYYHMDANLNLQISGGNIGDMPEAMAGYFALNEAWKTDFQTNAQKLLGVRGMLAAGNSPGPTSGLMAAINTYYPYQYATGEEAWLLYPFWEHYLITGDTTFLRDHLYPLLKEMGYFYEDFLTKTDSNGKYIFAGSVSPENQPSNLAVSLVNNSTFDIAGAKFALTTLIQAANTLGLDQGAGQGVEKWTNILNKLPPYLINADGALQEWSWPGLNDTYNHRHSSHLVNVWPYREITPESNPTLFNAASTTLEMKDAYSYENAGHGILHSALIAANLKNAQSVYGKLMRLTKEDFYYNSLATSHYTNHGVFATDVANTMPGIMMEMLVSSSPGTLELLPALPQQLDKGAISGVKGRNRVTVQELSWDLTTNTLNATVKSDINQSITLIQRRGIDSITSSAPVSASPLGPTARVLQLQAGVSTTISIGMGQLGPVNLALNKPVTVSSTSDNSTGANAVDGNTGTRWSSGYTDNEWIAVDLGSTYNLTGVKLSWEAAYGKSYKIQVSGDGSNWTDAYSTTTGNGGSDQINFTASGRYVRMLGVQRATAFGYSLWEFEVKGTPGGGGGSGNAALNKPASVSSVSDNTVGASAFDGNANTRWSSGYTNNEWISVDLGSTYNLTGAKLSWEAAYGKSYKIQVSSNGTSWTDVYSTTTGDGGTDQLNFTASGRYVRMQGVQRATAYGFSLWEFEVYGSVAQSSSNLALNRPVTVTSVADNTQGASAVDGNGATRWSSGYTDNESLTVDLGAVKSLTGAKLTWEAAYGKSYKIQVSSNGTSWTDVYATTTGDGGVDQLSFAASGRYVRMLGTQRATQYGFSLWEFEVYGS</sequence>
<dbReference type="Pfam" id="PF22124">
    <property type="entry name" value="Glyco_hydro_95_cat"/>
    <property type="match status" value="1"/>
</dbReference>
<evidence type="ECO:0000259" key="3">
    <source>
        <dbReference type="PROSITE" id="PS50022"/>
    </source>
</evidence>
<dbReference type="PANTHER" id="PTHR31084:SF0">
    <property type="entry name" value="ALPHA-L-FUCOSIDASE 2"/>
    <property type="match status" value="1"/>
</dbReference>
<dbReference type="SMART" id="SM00231">
    <property type="entry name" value="FA58C"/>
    <property type="match status" value="3"/>
</dbReference>
<dbReference type="RefSeq" id="WP_378110966.1">
    <property type="nucleotide sequence ID" value="NZ_JBHSNC010000020.1"/>
</dbReference>
<dbReference type="Pfam" id="PF21307">
    <property type="entry name" value="Glyco_hydro_95_C"/>
    <property type="match status" value="1"/>
</dbReference>
<dbReference type="SUPFAM" id="SSF49785">
    <property type="entry name" value="Galactose-binding domain-like"/>
    <property type="match status" value="3"/>
</dbReference>
<dbReference type="Pfam" id="PF22633">
    <property type="entry name" value="F5_F8_type_C_2"/>
    <property type="match status" value="1"/>
</dbReference>
<evidence type="ECO:0000313" key="5">
    <source>
        <dbReference type="Proteomes" id="UP001596108"/>
    </source>
</evidence>
<dbReference type="Gene3D" id="1.50.10.10">
    <property type="match status" value="1"/>
</dbReference>
<feature type="domain" description="F5/8 type C" evidence="3">
    <location>
        <begin position="1089"/>
        <end position="1219"/>
    </location>
</feature>
<feature type="signal peptide" evidence="2">
    <location>
        <begin position="1"/>
        <end position="25"/>
    </location>
</feature>
<protein>
    <submittedName>
        <fullName evidence="4">Discoidin domain-containing protein</fullName>
    </submittedName>
</protein>
<dbReference type="PANTHER" id="PTHR31084">
    <property type="entry name" value="ALPHA-L-FUCOSIDASE 2"/>
    <property type="match status" value="1"/>
</dbReference>
<dbReference type="SUPFAM" id="SSF48208">
    <property type="entry name" value="Six-hairpin glycosidases"/>
    <property type="match status" value="1"/>
</dbReference>
<dbReference type="InterPro" id="IPR027414">
    <property type="entry name" value="GH95_N_dom"/>
</dbReference>
<gene>
    <name evidence="4" type="ORF">ACFPQ4_06470</name>
</gene>
<dbReference type="Proteomes" id="UP001596108">
    <property type="component" value="Unassembled WGS sequence"/>
</dbReference>
<evidence type="ECO:0000313" key="4">
    <source>
        <dbReference type="EMBL" id="MFC5529094.1"/>
    </source>
</evidence>
<dbReference type="EMBL" id="JBHSNC010000020">
    <property type="protein sequence ID" value="MFC5529094.1"/>
    <property type="molecule type" value="Genomic_DNA"/>
</dbReference>
<evidence type="ECO:0000256" key="2">
    <source>
        <dbReference type="SAM" id="SignalP"/>
    </source>
</evidence>
<dbReference type="InterPro" id="IPR049053">
    <property type="entry name" value="AFCA-like_C"/>
</dbReference>
<accession>A0ABW0QVT7</accession>
<dbReference type="Pfam" id="PF00754">
    <property type="entry name" value="F5_F8_type_C"/>
    <property type="match status" value="2"/>
</dbReference>
<feature type="domain" description="F5/8 type C" evidence="3">
    <location>
        <begin position="987"/>
        <end position="1088"/>
    </location>
</feature>
<feature type="region of interest" description="Disordered" evidence="1">
    <location>
        <begin position="839"/>
        <end position="859"/>
    </location>
</feature>
<keyword evidence="5" id="KW-1185">Reference proteome</keyword>
<comment type="caution">
    <text evidence="4">The sequence shown here is derived from an EMBL/GenBank/DDBJ whole genome shotgun (WGS) entry which is preliminary data.</text>
</comment>
<proteinExistence type="predicted"/>
<dbReference type="Gene3D" id="2.60.120.260">
    <property type="entry name" value="Galactose-binding domain-like"/>
    <property type="match status" value="3"/>
</dbReference>